<comment type="caution">
    <text evidence="1">The sequence shown here is derived from an EMBL/GenBank/DDBJ whole genome shotgun (WGS) entry which is preliminary data.</text>
</comment>
<name>A0ABR7WKR1_9SPHI</name>
<evidence type="ECO:0000313" key="2">
    <source>
        <dbReference type="Proteomes" id="UP000606600"/>
    </source>
</evidence>
<accession>A0ABR7WKR1</accession>
<evidence type="ECO:0000313" key="1">
    <source>
        <dbReference type="EMBL" id="MBD1362911.1"/>
    </source>
</evidence>
<dbReference type="EMBL" id="JACWMY010000002">
    <property type="protein sequence ID" value="MBD1362911.1"/>
    <property type="molecule type" value="Genomic_DNA"/>
</dbReference>
<proteinExistence type="predicted"/>
<reference evidence="1 2" key="1">
    <citation type="submission" date="2020-09" db="EMBL/GenBank/DDBJ databases">
        <title>Novel species of Mucilaginibacter isolated from a glacier on the Tibetan Plateau.</title>
        <authorList>
            <person name="Liu Q."/>
            <person name="Xin Y.-H."/>
        </authorList>
    </citation>
    <scope>NUCLEOTIDE SEQUENCE [LARGE SCALE GENOMIC DNA]</scope>
    <source>
        <strain evidence="1 2">ZT4R22</strain>
    </source>
</reference>
<gene>
    <name evidence="1" type="ORF">IDJ77_03735</name>
</gene>
<dbReference type="Proteomes" id="UP000606600">
    <property type="component" value="Unassembled WGS sequence"/>
</dbReference>
<protein>
    <submittedName>
        <fullName evidence="1">Uncharacterized protein</fullName>
    </submittedName>
</protein>
<organism evidence="1 2">
    <name type="scientific">Mucilaginibacter pankratovii</name>
    <dbReference type="NCBI Taxonomy" id="2772110"/>
    <lineage>
        <taxon>Bacteria</taxon>
        <taxon>Pseudomonadati</taxon>
        <taxon>Bacteroidota</taxon>
        <taxon>Sphingobacteriia</taxon>
        <taxon>Sphingobacteriales</taxon>
        <taxon>Sphingobacteriaceae</taxon>
        <taxon>Mucilaginibacter</taxon>
    </lineage>
</organism>
<dbReference type="RefSeq" id="WP_191187587.1">
    <property type="nucleotide sequence ID" value="NZ_JACWMY010000002.1"/>
</dbReference>
<keyword evidence="2" id="KW-1185">Reference proteome</keyword>
<sequence length="195" mass="23098">MTKYILDSQSGDFYVDAAITIHGHYHRRNERDMTVRELFLRALKSRRKTRTDYVLKHLGIAAKHLEQFEIDVPDAYNQLLKTVMGFEPAAIGSLWKYPVYWDFERFVHIYLRHYKEFFIKASGKGQGTSFQYNYGDIRRIIKIVLDMHKDDIQASLSAGKPYNKYDNQGAYYNGNYYTFRIAEDGKLMQFHPQEQ</sequence>